<evidence type="ECO:0000313" key="9">
    <source>
        <dbReference type="Proteomes" id="UP000509327"/>
    </source>
</evidence>
<dbReference type="OrthoDB" id="9803735at2"/>
<keyword evidence="4" id="KW-0804">Transcription</keyword>
<dbReference type="Proteomes" id="UP000247790">
    <property type="component" value="Unassembled WGS sequence"/>
</dbReference>
<dbReference type="PANTHER" id="PTHR30346:SF28">
    <property type="entry name" value="HTH-TYPE TRANSCRIPTIONAL REGULATOR CYNR"/>
    <property type="match status" value="1"/>
</dbReference>
<dbReference type="InterPro" id="IPR036388">
    <property type="entry name" value="WH-like_DNA-bd_sf"/>
</dbReference>
<gene>
    <name evidence="6" type="ORF">DFQ00_110109</name>
    <name evidence="7" type="ORF">HUB98_01765</name>
</gene>
<dbReference type="Gene3D" id="3.40.190.290">
    <property type="match status" value="1"/>
</dbReference>
<dbReference type="Pfam" id="PF03466">
    <property type="entry name" value="LysR_substrate"/>
    <property type="match status" value="1"/>
</dbReference>
<evidence type="ECO:0000256" key="4">
    <source>
        <dbReference type="ARBA" id="ARBA00023163"/>
    </source>
</evidence>
<dbReference type="Gene3D" id="1.10.10.10">
    <property type="entry name" value="Winged helix-like DNA-binding domain superfamily/Winged helix DNA-binding domain"/>
    <property type="match status" value="1"/>
</dbReference>
<sequence length="304" mass="34205">MELLQLKYFQTVAYTEHISKAAAQLNIAQPSLSLTIKRLEDEMGTPLFHRKGRNIELNTAGKILLKHVNRIFVELENARLEIKEKHDELSSLIHIAISNSRFLSGLISEYLEKFPDSQLHQGIASRSDIMTQLKKGDIDLGITGHPIQDEEIESVVLVEEDIVLVVPSAHEYGGEKQISLCAAANESFLSLANNDEYRRFTMTLCEKAGFVPHLAFEVDSHTLVEIIRLDRGVALLPISVCRNLGLHYVSIADESSIYPISLSWAKHRTLSPAVSQFRDFITAYYTLKTPAFKKTDNPSPSKFE</sequence>
<reference evidence="7 9" key="2">
    <citation type="submission" date="2020-06" db="EMBL/GenBank/DDBJ databases">
        <title>Complete genome of Paenibacillus barcinonensis KACC11450.</title>
        <authorList>
            <person name="Kim M."/>
            <person name="Park Y.-J."/>
            <person name="Shin J.-H."/>
        </authorList>
    </citation>
    <scope>NUCLEOTIDE SEQUENCE [LARGE SCALE GENOMIC DNA]</scope>
    <source>
        <strain evidence="7 9">KACC11450</strain>
    </source>
</reference>
<dbReference type="PROSITE" id="PS50931">
    <property type="entry name" value="HTH_LYSR"/>
    <property type="match status" value="1"/>
</dbReference>
<evidence type="ECO:0000256" key="1">
    <source>
        <dbReference type="ARBA" id="ARBA00009437"/>
    </source>
</evidence>
<dbReference type="InterPro" id="IPR005119">
    <property type="entry name" value="LysR_subst-bd"/>
</dbReference>
<dbReference type="Pfam" id="PF00126">
    <property type="entry name" value="HTH_1"/>
    <property type="match status" value="1"/>
</dbReference>
<dbReference type="InterPro" id="IPR000847">
    <property type="entry name" value="LysR_HTH_N"/>
</dbReference>
<dbReference type="EMBL" id="CP054614">
    <property type="protein sequence ID" value="QKS55161.1"/>
    <property type="molecule type" value="Genomic_DNA"/>
</dbReference>
<comment type="similarity">
    <text evidence="1">Belongs to the LysR transcriptional regulatory family.</text>
</comment>
<dbReference type="Proteomes" id="UP000509327">
    <property type="component" value="Chromosome"/>
</dbReference>
<accession>A0A2V4V6F1</accession>
<reference evidence="6 8" key="1">
    <citation type="submission" date="2018-06" db="EMBL/GenBank/DDBJ databases">
        <title>Genomic Encyclopedia of Type Strains, Phase III (KMG-III): the genomes of soil and plant-associated and newly described type strains.</title>
        <authorList>
            <person name="Whitman W."/>
        </authorList>
    </citation>
    <scope>NUCLEOTIDE SEQUENCE [LARGE SCALE GENOMIC DNA]</scope>
    <source>
        <strain evidence="6 8">CECT 7022</strain>
    </source>
</reference>
<proteinExistence type="inferred from homology"/>
<feature type="domain" description="HTH lysR-type" evidence="5">
    <location>
        <begin position="1"/>
        <end position="58"/>
    </location>
</feature>
<organism evidence="6 8">
    <name type="scientific">Paenibacillus barcinonensis</name>
    <dbReference type="NCBI Taxonomy" id="198119"/>
    <lineage>
        <taxon>Bacteria</taxon>
        <taxon>Bacillati</taxon>
        <taxon>Bacillota</taxon>
        <taxon>Bacilli</taxon>
        <taxon>Bacillales</taxon>
        <taxon>Paenibacillaceae</taxon>
        <taxon>Paenibacillus</taxon>
    </lineage>
</organism>
<evidence type="ECO:0000259" key="5">
    <source>
        <dbReference type="PROSITE" id="PS50931"/>
    </source>
</evidence>
<dbReference type="SUPFAM" id="SSF46785">
    <property type="entry name" value="Winged helix' DNA-binding domain"/>
    <property type="match status" value="1"/>
</dbReference>
<keyword evidence="2" id="KW-0805">Transcription regulation</keyword>
<dbReference type="GO" id="GO:0003677">
    <property type="term" value="F:DNA binding"/>
    <property type="evidence" value="ECO:0007669"/>
    <property type="project" value="UniProtKB-KW"/>
</dbReference>
<dbReference type="PANTHER" id="PTHR30346">
    <property type="entry name" value="TRANSCRIPTIONAL DUAL REGULATOR HCAR-RELATED"/>
    <property type="match status" value="1"/>
</dbReference>
<evidence type="ECO:0000313" key="8">
    <source>
        <dbReference type="Proteomes" id="UP000247790"/>
    </source>
</evidence>
<dbReference type="AlphaFoldDB" id="A0A2V4V6F1"/>
<protein>
    <submittedName>
        <fullName evidence="6">DNA-binding transcriptional LysR family regulator</fullName>
    </submittedName>
    <submittedName>
        <fullName evidence="7">LysR family transcriptional regulator</fullName>
    </submittedName>
</protein>
<evidence type="ECO:0000256" key="3">
    <source>
        <dbReference type="ARBA" id="ARBA00023125"/>
    </source>
</evidence>
<dbReference type="FunFam" id="1.10.10.10:FF:000001">
    <property type="entry name" value="LysR family transcriptional regulator"/>
    <property type="match status" value="1"/>
</dbReference>
<evidence type="ECO:0000256" key="2">
    <source>
        <dbReference type="ARBA" id="ARBA00023015"/>
    </source>
</evidence>
<keyword evidence="9" id="KW-1185">Reference proteome</keyword>
<keyword evidence="3 6" id="KW-0238">DNA-binding</keyword>
<dbReference type="GO" id="GO:0003700">
    <property type="term" value="F:DNA-binding transcription factor activity"/>
    <property type="evidence" value="ECO:0007669"/>
    <property type="project" value="InterPro"/>
</dbReference>
<evidence type="ECO:0000313" key="7">
    <source>
        <dbReference type="EMBL" id="QKS55161.1"/>
    </source>
</evidence>
<dbReference type="SUPFAM" id="SSF53850">
    <property type="entry name" value="Periplasmic binding protein-like II"/>
    <property type="match status" value="1"/>
</dbReference>
<dbReference type="EMBL" id="QJSW01000010">
    <property type="protein sequence ID" value="PYE48047.1"/>
    <property type="molecule type" value="Genomic_DNA"/>
</dbReference>
<name>A0A2V4V6F1_PAEBA</name>
<dbReference type="PRINTS" id="PR00039">
    <property type="entry name" value="HTHLYSR"/>
</dbReference>
<dbReference type="GO" id="GO:0032993">
    <property type="term" value="C:protein-DNA complex"/>
    <property type="evidence" value="ECO:0007669"/>
    <property type="project" value="TreeGrafter"/>
</dbReference>
<dbReference type="RefSeq" id="WP_110897585.1">
    <property type="nucleotide sequence ID" value="NZ_CP054614.1"/>
</dbReference>
<evidence type="ECO:0000313" key="6">
    <source>
        <dbReference type="EMBL" id="PYE48047.1"/>
    </source>
</evidence>
<dbReference type="CDD" id="cd05466">
    <property type="entry name" value="PBP2_LTTR_substrate"/>
    <property type="match status" value="1"/>
</dbReference>
<dbReference type="InterPro" id="IPR036390">
    <property type="entry name" value="WH_DNA-bd_sf"/>
</dbReference>